<evidence type="ECO:0000256" key="5">
    <source>
        <dbReference type="ARBA" id="ARBA00022801"/>
    </source>
</evidence>
<keyword evidence="4 8" id="KW-0812">Transmembrane</keyword>
<keyword evidence="2" id="KW-0673">Quorum sensing</keyword>
<comment type="caution">
    <text evidence="9">The sequence shown here is derived from an EMBL/GenBank/DDBJ whole genome shotgun (WGS) entry which is preliminary data.</text>
</comment>
<evidence type="ECO:0000256" key="3">
    <source>
        <dbReference type="ARBA" id="ARBA00022670"/>
    </source>
</evidence>
<evidence type="ECO:0000313" key="10">
    <source>
        <dbReference type="Proteomes" id="UP000293142"/>
    </source>
</evidence>
<evidence type="ECO:0000256" key="8">
    <source>
        <dbReference type="SAM" id="Phobius"/>
    </source>
</evidence>
<dbReference type="GO" id="GO:0016020">
    <property type="term" value="C:membrane"/>
    <property type="evidence" value="ECO:0007669"/>
    <property type="project" value="InterPro"/>
</dbReference>
<keyword evidence="6 8" id="KW-1133">Transmembrane helix</keyword>
<evidence type="ECO:0000256" key="6">
    <source>
        <dbReference type="ARBA" id="ARBA00022989"/>
    </source>
</evidence>
<dbReference type="InterPro" id="IPR006741">
    <property type="entry name" value="AgrB"/>
</dbReference>
<evidence type="ECO:0000256" key="2">
    <source>
        <dbReference type="ARBA" id="ARBA00022654"/>
    </source>
</evidence>
<keyword evidence="3" id="KW-0645">Protease</keyword>
<dbReference type="EMBL" id="SIRE01000003">
    <property type="protein sequence ID" value="TBL81190.1"/>
    <property type="molecule type" value="Genomic_DNA"/>
</dbReference>
<evidence type="ECO:0000256" key="1">
    <source>
        <dbReference type="ARBA" id="ARBA00022475"/>
    </source>
</evidence>
<organism evidence="9 10">
    <name type="scientific">Paenibacillus thalictri</name>
    <dbReference type="NCBI Taxonomy" id="2527873"/>
    <lineage>
        <taxon>Bacteria</taxon>
        <taxon>Bacillati</taxon>
        <taxon>Bacillota</taxon>
        <taxon>Bacilli</taxon>
        <taxon>Bacillales</taxon>
        <taxon>Paenibacillaceae</taxon>
        <taxon>Paenibacillus</taxon>
    </lineage>
</organism>
<gene>
    <name evidence="9" type="ORF">EYB31_03615</name>
</gene>
<dbReference type="OrthoDB" id="2666767at2"/>
<feature type="transmembrane region" description="Helical" evidence="8">
    <location>
        <begin position="27"/>
        <end position="48"/>
    </location>
</feature>
<keyword evidence="1" id="KW-1003">Cell membrane</keyword>
<dbReference type="AlphaFoldDB" id="A0A4Q9DYK6"/>
<keyword evidence="7 8" id="KW-0472">Membrane</keyword>
<dbReference type="Pfam" id="PF04647">
    <property type="entry name" value="AgrB"/>
    <property type="match status" value="1"/>
</dbReference>
<evidence type="ECO:0000256" key="7">
    <source>
        <dbReference type="ARBA" id="ARBA00023136"/>
    </source>
</evidence>
<dbReference type="GO" id="GO:0008233">
    <property type="term" value="F:peptidase activity"/>
    <property type="evidence" value="ECO:0007669"/>
    <property type="project" value="UniProtKB-KW"/>
</dbReference>
<evidence type="ECO:0000256" key="4">
    <source>
        <dbReference type="ARBA" id="ARBA00022692"/>
    </source>
</evidence>
<proteinExistence type="predicted"/>
<feature type="transmembrane region" description="Helical" evidence="8">
    <location>
        <begin position="54"/>
        <end position="72"/>
    </location>
</feature>
<keyword evidence="5" id="KW-0378">Hydrolase</keyword>
<dbReference type="SMART" id="SM00793">
    <property type="entry name" value="AgrB"/>
    <property type="match status" value="1"/>
</dbReference>
<accession>A0A4Q9DYK6</accession>
<evidence type="ECO:0008006" key="11">
    <source>
        <dbReference type="Google" id="ProtNLM"/>
    </source>
</evidence>
<dbReference type="GO" id="GO:0006508">
    <property type="term" value="P:proteolysis"/>
    <property type="evidence" value="ECO:0007669"/>
    <property type="project" value="UniProtKB-KW"/>
</dbReference>
<protein>
    <recommendedName>
        <fullName evidence="11">Accessory regulator AgrB</fullName>
    </recommendedName>
</protein>
<dbReference type="RefSeq" id="WP_131011902.1">
    <property type="nucleotide sequence ID" value="NZ_SIRE01000003.1"/>
</dbReference>
<dbReference type="GO" id="GO:0009372">
    <property type="term" value="P:quorum sensing"/>
    <property type="evidence" value="ECO:0007669"/>
    <property type="project" value="UniProtKB-KW"/>
</dbReference>
<keyword evidence="10" id="KW-1185">Reference proteome</keyword>
<dbReference type="Proteomes" id="UP000293142">
    <property type="component" value="Unassembled WGS sequence"/>
</dbReference>
<name>A0A4Q9DYK6_9BACL</name>
<sequence>MNFIDRSAHFFAVSIRKHNPNAASETALKYALSLLINTIVAFIVTYIICFFTSHVAQVTVGIVAFLFIRYFSGGLHMSSSLSCCIFTIGIFVILGHVDFPYHYAGYFCDAASIAIFFKTAPNGIENVSRIKPKYYPLLKWICMVTAASNFFIQSPVFSAAFLMQAVLTTTPAYNLRDFVERRSFHES</sequence>
<reference evidence="9 10" key="1">
    <citation type="submission" date="2019-02" db="EMBL/GenBank/DDBJ databases">
        <title>Paenibacillus sp. nov., isolated from surface-sterilized tissue of Thalictrum simplex L.</title>
        <authorList>
            <person name="Tuo L."/>
        </authorList>
    </citation>
    <scope>NUCLEOTIDE SEQUENCE [LARGE SCALE GENOMIC DNA]</scope>
    <source>
        <strain evidence="9 10">N2SHLJ1</strain>
    </source>
</reference>
<evidence type="ECO:0000313" key="9">
    <source>
        <dbReference type="EMBL" id="TBL81190.1"/>
    </source>
</evidence>
<feature type="transmembrane region" description="Helical" evidence="8">
    <location>
        <begin position="140"/>
        <end position="167"/>
    </location>
</feature>
<feature type="transmembrane region" description="Helical" evidence="8">
    <location>
        <begin position="79"/>
        <end position="97"/>
    </location>
</feature>